<dbReference type="EMBL" id="BAAALV010000005">
    <property type="protein sequence ID" value="GAA1920266.1"/>
    <property type="molecule type" value="Genomic_DNA"/>
</dbReference>
<gene>
    <name evidence="1" type="ORF">GCM10009688_26690</name>
</gene>
<comment type="caution">
    <text evidence="1">The sequence shown here is derived from an EMBL/GenBank/DDBJ whole genome shotgun (WGS) entry which is preliminary data.</text>
</comment>
<sequence length="95" mass="10795">MARGSHRRALQEIVRYWQPKRLFGLWPTQAKKVLDPLFVFRARGRSGYIGFFDRADNFVALDLDSAGGINSNSDAVTPRIEHGNDNVITYQDLLS</sequence>
<evidence type="ECO:0000313" key="2">
    <source>
        <dbReference type="Proteomes" id="UP001500784"/>
    </source>
</evidence>
<dbReference type="Proteomes" id="UP001500784">
    <property type="component" value="Unassembled WGS sequence"/>
</dbReference>
<reference evidence="2" key="1">
    <citation type="journal article" date="2019" name="Int. J. Syst. Evol. Microbiol.">
        <title>The Global Catalogue of Microorganisms (GCM) 10K type strain sequencing project: providing services to taxonomists for standard genome sequencing and annotation.</title>
        <authorList>
            <consortium name="The Broad Institute Genomics Platform"/>
            <consortium name="The Broad Institute Genome Sequencing Center for Infectious Disease"/>
            <person name="Wu L."/>
            <person name="Ma J."/>
        </authorList>
    </citation>
    <scope>NUCLEOTIDE SEQUENCE [LARGE SCALE GENOMIC DNA]</scope>
    <source>
        <strain evidence="2">JCM 13316</strain>
    </source>
</reference>
<keyword evidence="2" id="KW-1185">Reference proteome</keyword>
<evidence type="ECO:0000313" key="1">
    <source>
        <dbReference type="EMBL" id="GAA1920266.1"/>
    </source>
</evidence>
<protein>
    <submittedName>
        <fullName evidence="1">Uncharacterized protein</fullName>
    </submittedName>
</protein>
<organism evidence="1 2">
    <name type="scientific">Arthrobacter gandavensis</name>
    <dbReference type="NCBI Taxonomy" id="169960"/>
    <lineage>
        <taxon>Bacteria</taxon>
        <taxon>Bacillati</taxon>
        <taxon>Actinomycetota</taxon>
        <taxon>Actinomycetes</taxon>
        <taxon>Micrococcales</taxon>
        <taxon>Micrococcaceae</taxon>
        <taxon>Arthrobacter</taxon>
    </lineage>
</organism>
<name>A0ABP5AQU5_9MICC</name>
<proteinExistence type="predicted"/>
<accession>A0ABP5AQU5</accession>